<organism evidence="1 2">
    <name type="scientific">Carnegiea gigantea</name>
    <dbReference type="NCBI Taxonomy" id="171969"/>
    <lineage>
        <taxon>Eukaryota</taxon>
        <taxon>Viridiplantae</taxon>
        <taxon>Streptophyta</taxon>
        <taxon>Embryophyta</taxon>
        <taxon>Tracheophyta</taxon>
        <taxon>Spermatophyta</taxon>
        <taxon>Magnoliopsida</taxon>
        <taxon>eudicotyledons</taxon>
        <taxon>Gunneridae</taxon>
        <taxon>Pentapetalae</taxon>
        <taxon>Caryophyllales</taxon>
        <taxon>Cactineae</taxon>
        <taxon>Cactaceae</taxon>
        <taxon>Cactoideae</taxon>
        <taxon>Echinocereeae</taxon>
        <taxon>Carnegiea</taxon>
    </lineage>
</organism>
<dbReference type="Proteomes" id="UP001153076">
    <property type="component" value="Unassembled WGS sequence"/>
</dbReference>
<gene>
    <name evidence="1" type="ORF">Cgig2_013828</name>
</gene>
<comment type="caution">
    <text evidence="1">The sequence shown here is derived from an EMBL/GenBank/DDBJ whole genome shotgun (WGS) entry which is preliminary data.</text>
</comment>
<evidence type="ECO:0000313" key="2">
    <source>
        <dbReference type="Proteomes" id="UP001153076"/>
    </source>
</evidence>
<evidence type="ECO:0000313" key="1">
    <source>
        <dbReference type="EMBL" id="KAJ8432414.1"/>
    </source>
</evidence>
<protein>
    <submittedName>
        <fullName evidence="1">Uncharacterized protein</fullName>
    </submittedName>
</protein>
<dbReference type="EMBL" id="JAKOGI010000608">
    <property type="protein sequence ID" value="KAJ8432414.1"/>
    <property type="molecule type" value="Genomic_DNA"/>
</dbReference>
<proteinExistence type="predicted"/>
<dbReference type="AlphaFoldDB" id="A0A9Q1JWU5"/>
<reference evidence="1" key="1">
    <citation type="submission" date="2022-04" db="EMBL/GenBank/DDBJ databases">
        <title>Carnegiea gigantea Genome sequencing and assembly v2.</title>
        <authorList>
            <person name="Copetti D."/>
            <person name="Sanderson M.J."/>
            <person name="Burquez A."/>
            <person name="Wojciechowski M.F."/>
        </authorList>
    </citation>
    <scope>NUCLEOTIDE SEQUENCE</scope>
    <source>
        <strain evidence="1">SGP5-SGP5p</strain>
        <tissue evidence="1">Aerial part</tissue>
    </source>
</reference>
<sequence>MGRWTSLLLFGAYDIDPMPAPTFIPQLLSEVTSVVNTVRYGGWTDDTYLFTLPSGREAAQLNIRLTTLNELNSVMYEVSNATTAYHCGFTSSVPPVTCQEVRIYVWNCRGLAQASFRPNLFTMTSIRGVYVVVLIDTLVMRERSLTRRTTSTITKGNPLVFLGGLPFSGTAPKWKCVASLGMTRTCLVL</sequence>
<keyword evidence="2" id="KW-1185">Reference proteome</keyword>
<name>A0A9Q1JWU5_9CARY</name>
<accession>A0A9Q1JWU5</accession>